<evidence type="ECO:0000313" key="2">
    <source>
        <dbReference type="EMBL" id="EFQ83221.1"/>
    </source>
</evidence>
<feature type="coiled-coil region" evidence="1">
    <location>
        <begin position="870"/>
        <end position="933"/>
    </location>
</feature>
<dbReference type="STRING" id="585531.HMPREF0063_11494"/>
<organism evidence="2 3">
    <name type="scientific">Aeromicrobium marinum DSM 15272</name>
    <dbReference type="NCBI Taxonomy" id="585531"/>
    <lineage>
        <taxon>Bacteria</taxon>
        <taxon>Bacillati</taxon>
        <taxon>Actinomycetota</taxon>
        <taxon>Actinomycetes</taxon>
        <taxon>Propionibacteriales</taxon>
        <taxon>Nocardioidaceae</taxon>
        <taxon>Aeromicrobium</taxon>
    </lineage>
</organism>
<dbReference type="Proteomes" id="UP000003111">
    <property type="component" value="Unassembled WGS sequence"/>
</dbReference>
<accession>E2SBT5</accession>
<dbReference type="EMBL" id="ACLF03000005">
    <property type="protein sequence ID" value="EFQ83221.1"/>
    <property type="molecule type" value="Genomic_DNA"/>
</dbReference>
<proteinExistence type="predicted"/>
<gene>
    <name evidence="2" type="ORF">HMPREF0063_11494</name>
</gene>
<evidence type="ECO:0000313" key="3">
    <source>
        <dbReference type="Proteomes" id="UP000003111"/>
    </source>
</evidence>
<keyword evidence="1" id="KW-0175">Coiled coil</keyword>
<comment type="caution">
    <text evidence="2">The sequence shown here is derived from an EMBL/GenBank/DDBJ whole genome shotgun (WGS) entry which is preliminary data.</text>
</comment>
<dbReference type="RefSeq" id="WP_007078838.1">
    <property type="nucleotide sequence ID" value="NZ_CM001024.1"/>
</dbReference>
<sequence length="1768" mass="194127">MSNFLNDLWEKTKNTGKATIQIATLPAGLAMDVARQLPGTEALDDGPAGFFTGKGAADFLIGEGTLTGWSVNRAGEGLDWTYRNAIENPIETTWLKFSSWASHDSWSPNAGISWAEAWERSRERSLGQTLQLVGNEMAETVRDGTGLNTQDAIGSIPFVGAYLSGAGIGVEENSDIVAADRDAWAEFQEYSPFWSGALATTTDLSAQVALDPFLLAAKPLGALRQARNQRPVREGEENNLAELMATEDRGEVPVFGMTFSQRRAGLRSRTDPLIGTTKSETVFEDGVAVFDEAGNPVERVVTDRAGWLDGKSATQVYAGLNLRTHAYGTEIATLLSRTNQIADAGARVDTRRDILAAMGGDPTAMGRLAERAETEEFSYVLSNAMRARGDGSLQVAITDEMNAAAIARGEALPAYSDPAVVAGIEREITSAEGYSTWLYGAMKDRTFRVSPGGQRALARLDRRGLGRDGTLNTGFERVDNFVNDRMLGRWRSNGSPVDEALAASDELNPAPLADDALANGRVYQPERSVRFTSSNGTPAIAIRSGLKTAGWVAGGWIPKAGAAVSDALRGRVTHGSLNVEDPHLSVAVAQDMARRAGLAPERVQALTDGVIAAETAPARAIAVARAQDEAMAAIAERYGVDKDTLAAISQDHSKRAEAVAAAMRGQSYSGHVRVGDDGRPTRGDVMMLPDEGGTVVAPILNTQTANHMLLMDLDYVEAWLKRDNVLASVSAVLRNGRNPNPLVARANEAGFNSKVTSTWKGTSDRLVRVGAERSNTWWKRSVLLLRAPSYAARNSIEEELRVMAVGRTAAVTDEAVAQAYHDARDFARRRGWTKDQVNESLPAFTELNLARTRLADLTEDASDPDLAAEVATIKAELKRLRSQRERQLKDGGDVAQVDARIAYLESRPALLEQAQWSEEAAALRAQVESLEAALKDPQFSGQGTRTLPGFGDTQFPNAFEGSRGAIYRELSKTSQFDNDVTGFADGTYARFRGLGEAVDIDVSVAGTPQDVIDRHGEAWSWILNKQIAQDAAGRVVLRGMADELEPDEIVARVQRFLKSDEGRDYRNGNIVRHHDPDAWAEEITDMVMHYAPTSNLSRNLLEREVGFDELQAAFPDHTVRPRAHPAGVDSLIGVKAGRIDRWSAHAFQWIDKMSVQRMTRHPMFKVHFEAEQTRLAGDYLRKAQLERGDDAMISLDEINDITEQARRSAALNVRRTFYDTTSRSHAAEKMKYLYPFFAAHQDSMSFWGRAIAQRPEVLRGLQIAFNQPYALGLVVDQDGNVVEPGEGILESDHRVLLQVPAAWGGPDPEDPTQQGTGWSVNINSANLITQNGSILNPGAGPLAAIPAAYIATKFGSSDERIGGMMRWFNAFGAPNTGDNPLLPEALQALDQAIPTPIKRLGTLFDAYSQKHSREFVDMWSIKFQEAQVEFHEKYDRPPNSQEAAELEREVDEVVKSMALLRAFSSILSPVQPRPQSKFEGFIKEYQRLADEGRNSGQGWAWATDKFLDRYGEEYIYLTRSSSEYRANIDPTTATVRALKAYEDLTEDTPPEVWQAIVGGEGEGAFSIDAYRWMQQKDIALTQGGGKLIDRKSVRDAMFSTAVSAGYREYNKAMDLLQSIATQNGLVSPNDHPELRRLRAEVIDELSERFPQWAENRIGKRDYESTILPGLRKVAADRRLSRDPARGDIRALNDYLFYRGVIVDELQKRVDAGEPGSITAQANADILTLFVGMVDELSESNTHFANYHVPGLIDRDPLYRPDLIGETTR</sequence>
<evidence type="ECO:0000256" key="1">
    <source>
        <dbReference type="SAM" id="Coils"/>
    </source>
</evidence>
<dbReference type="HOGENOM" id="CLU_238895_0_0_11"/>
<keyword evidence="3" id="KW-1185">Reference proteome</keyword>
<name>E2SBT5_9ACTN</name>
<protein>
    <recommendedName>
        <fullName evidence="4">Large polyvalent protein associated domain-containing protein</fullName>
    </recommendedName>
</protein>
<dbReference type="OrthoDB" id="3881415at2"/>
<evidence type="ECO:0008006" key="4">
    <source>
        <dbReference type="Google" id="ProtNLM"/>
    </source>
</evidence>
<reference evidence="2" key="1">
    <citation type="submission" date="2010-08" db="EMBL/GenBank/DDBJ databases">
        <authorList>
            <person name="Muzny D."/>
            <person name="Qin X."/>
            <person name="Buhay C."/>
            <person name="Dugan-Rocha S."/>
            <person name="Ding Y."/>
            <person name="Chen G."/>
            <person name="Hawes A."/>
            <person name="Holder M."/>
            <person name="Jhangiani S."/>
            <person name="Johnson A."/>
            <person name="Khan Z."/>
            <person name="Li Z."/>
            <person name="Liu W."/>
            <person name="Liu X."/>
            <person name="Perez L."/>
            <person name="Shen H."/>
            <person name="Wang Q."/>
            <person name="Watt J."/>
            <person name="Xi L."/>
            <person name="Xin Y."/>
            <person name="Zhou J."/>
            <person name="Deng J."/>
            <person name="Jiang H."/>
            <person name="Liu Y."/>
            <person name="Qu J."/>
            <person name="Song X.-Z."/>
            <person name="Zhang L."/>
            <person name="Villasana D."/>
            <person name="Johnson A."/>
            <person name="Liu J."/>
            <person name="Liyanage D."/>
            <person name="Lorensuhewa L."/>
            <person name="Robinson T."/>
            <person name="Song A."/>
            <person name="Song B.-B."/>
            <person name="Dinh H."/>
            <person name="Thornton R."/>
            <person name="Coyle M."/>
            <person name="Francisco L."/>
            <person name="Jackson L."/>
            <person name="Javaid M."/>
            <person name="Korchina V."/>
            <person name="Kovar C."/>
            <person name="Mata R."/>
            <person name="Mathew T."/>
            <person name="Ngo R."/>
            <person name="Nguyen L."/>
            <person name="Nguyen N."/>
            <person name="Okwuonu G."/>
            <person name="Ongeri F."/>
            <person name="Pham C."/>
            <person name="Simmons D."/>
            <person name="Wilczek-Boney K."/>
            <person name="Hale W."/>
            <person name="Jakkamsetti A."/>
            <person name="Pham P."/>
            <person name="Ruth R."/>
            <person name="San Lucas F."/>
            <person name="Warren J."/>
            <person name="Zhang J."/>
            <person name="Zhao Z."/>
            <person name="Zhou C."/>
            <person name="Zhu D."/>
            <person name="Lee S."/>
            <person name="Bess C."/>
            <person name="Blankenburg K."/>
            <person name="Forbes L."/>
            <person name="Fu Q."/>
            <person name="Gubbala S."/>
            <person name="Hirani K."/>
            <person name="Jayaseelan J.C."/>
            <person name="Lara F."/>
            <person name="Munidasa M."/>
            <person name="Palculict T."/>
            <person name="Patil S."/>
            <person name="Pu L.-L."/>
            <person name="Saada N."/>
            <person name="Tang L."/>
            <person name="Weissenberger G."/>
            <person name="Zhu Y."/>
            <person name="Hemphill L."/>
            <person name="Shang Y."/>
            <person name="Youmans B."/>
            <person name="Ayvaz T."/>
            <person name="Ross M."/>
            <person name="Santibanez J."/>
            <person name="Aqrawi P."/>
            <person name="Gross S."/>
            <person name="Joshi V."/>
            <person name="Fowler G."/>
            <person name="Nazareth L."/>
            <person name="Reid J."/>
            <person name="Worley K."/>
            <person name="Petrosino J."/>
            <person name="Highlander S."/>
            <person name="Gibbs R."/>
        </authorList>
    </citation>
    <scope>NUCLEOTIDE SEQUENCE [LARGE SCALE GENOMIC DNA]</scope>
    <source>
        <strain evidence="2">DSM 15272</strain>
    </source>
</reference>